<gene>
    <name evidence="2" type="ORF">STAS_11191</name>
</gene>
<organism evidence="2 3">
    <name type="scientific">Striga asiatica</name>
    <name type="common">Asiatic witchweed</name>
    <name type="synonym">Buchnera asiatica</name>
    <dbReference type="NCBI Taxonomy" id="4170"/>
    <lineage>
        <taxon>Eukaryota</taxon>
        <taxon>Viridiplantae</taxon>
        <taxon>Streptophyta</taxon>
        <taxon>Embryophyta</taxon>
        <taxon>Tracheophyta</taxon>
        <taxon>Spermatophyta</taxon>
        <taxon>Magnoliopsida</taxon>
        <taxon>eudicotyledons</taxon>
        <taxon>Gunneridae</taxon>
        <taxon>Pentapetalae</taxon>
        <taxon>asterids</taxon>
        <taxon>lamiids</taxon>
        <taxon>Lamiales</taxon>
        <taxon>Orobanchaceae</taxon>
        <taxon>Buchnereae</taxon>
        <taxon>Striga</taxon>
    </lineage>
</organism>
<proteinExistence type="predicted"/>
<name>A0A5A7PQJ4_STRAF</name>
<keyword evidence="3" id="KW-1185">Reference proteome</keyword>
<comment type="caution">
    <text evidence="2">The sequence shown here is derived from an EMBL/GenBank/DDBJ whole genome shotgun (WGS) entry which is preliminary data.</text>
</comment>
<evidence type="ECO:0000313" key="3">
    <source>
        <dbReference type="Proteomes" id="UP000325081"/>
    </source>
</evidence>
<accession>A0A5A7PQJ4</accession>
<protein>
    <submittedName>
        <fullName evidence="2">Uncharacterized protein</fullName>
    </submittedName>
</protein>
<feature type="region of interest" description="Disordered" evidence="1">
    <location>
        <begin position="62"/>
        <end position="81"/>
    </location>
</feature>
<sequence>MGSPSAEGEKLDSFVQVIARSEIGDGGRIRLSAEQEIQQGGEKDSNHVEDILVGGKTIQNKESSSQSVLNDDINTKEIPPSNESHLVEVEVQPSTVGGQIGLKKKSTFTRKPRSKKQEFPENMQVDKVGVSGVKL</sequence>
<dbReference type="AlphaFoldDB" id="A0A5A7PQJ4"/>
<dbReference type="EMBL" id="BKCP01004960">
    <property type="protein sequence ID" value="GER34936.1"/>
    <property type="molecule type" value="Genomic_DNA"/>
</dbReference>
<reference evidence="3" key="1">
    <citation type="journal article" date="2019" name="Curr. Biol.">
        <title>Genome Sequence of Striga asiatica Provides Insight into the Evolution of Plant Parasitism.</title>
        <authorList>
            <person name="Yoshida S."/>
            <person name="Kim S."/>
            <person name="Wafula E.K."/>
            <person name="Tanskanen J."/>
            <person name="Kim Y.M."/>
            <person name="Honaas L."/>
            <person name="Yang Z."/>
            <person name="Spallek T."/>
            <person name="Conn C.E."/>
            <person name="Ichihashi Y."/>
            <person name="Cheong K."/>
            <person name="Cui S."/>
            <person name="Der J.P."/>
            <person name="Gundlach H."/>
            <person name="Jiao Y."/>
            <person name="Hori C."/>
            <person name="Ishida J.K."/>
            <person name="Kasahara H."/>
            <person name="Kiba T."/>
            <person name="Kim M.S."/>
            <person name="Koo N."/>
            <person name="Laohavisit A."/>
            <person name="Lee Y.H."/>
            <person name="Lumba S."/>
            <person name="McCourt P."/>
            <person name="Mortimer J.C."/>
            <person name="Mutuku J.M."/>
            <person name="Nomura T."/>
            <person name="Sasaki-Sekimoto Y."/>
            <person name="Seto Y."/>
            <person name="Wang Y."/>
            <person name="Wakatake T."/>
            <person name="Sakakibara H."/>
            <person name="Demura T."/>
            <person name="Yamaguchi S."/>
            <person name="Yoneyama K."/>
            <person name="Manabe R.I."/>
            <person name="Nelson D.C."/>
            <person name="Schulman A.H."/>
            <person name="Timko M.P."/>
            <person name="dePamphilis C.W."/>
            <person name="Choi D."/>
            <person name="Shirasu K."/>
        </authorList>
    </citation>
    <scope>NUCLEOTIDE SEQUENCE [LARGE SCALE GENOMIC DNA]</scope>
    <source>
        <strain evidence="3">cv. UVA1</strain>
    </source>
</reference>
<dbReference type="Proteomes" id="UP000325081">
    <property type="component" value="Unassembled WGS sequence"/>
</dbReference>
<evidence type="ECO:0000313" key="2">
    <source>
        <dbReference type="EMBL" id="GER34936.1"/>
    </source>
</evidence>
<evidence type="ECO:0000256" key="1">
    <source>
        <dbReference type="SAM" id="MobiDB-lite"/>
    </source>
</evidence>